<evidence type="ECO:0000313" key="1">
    <source>
        <dbReference type="EMBL" id="SPD20994.1"/>
    </source>
</evidence>
<dbReference type="AlphaFoldDB" id="A0A2N9IA15"/>
<reference evidence="1" key="1">
    <citation type="submission" date="2018-02" db="EMBL/GenBank/DDBJ databases">
        <authorList>
            <person name="Cohen D.B."/>
            <person name="Kent A.D."/>
        </authorList>
    </citation>
    <scope>NUCLEOTIDE SEQUENCE</scope>
</reference>
<sequence>MVSLGKPVQYSSSFAKALTESYDPFNKKIVPATPAAPTKQRNNKKTVSPYFLLFDEKLFPIEFEHRRIEDPLLLIKSYFPPHPTDGVQQHYCPSVPYKTIHFYQNILQQEDAQNISADFPSSAILLQVEDQSSSSILDLLKGKSPEELAEIYKLAAQACQAASASANGKGKSPASSEGSTTEMINLSQFSAPVKKNWYEETLFQDAQDPYTGIKEDEALIEEQYLG</sequence>
<organism evidence="1">
    <name type="scientific">Fagus sylvatica</name>
    <name type="common">Beechnut</name>
    <dbReference type="NCBI Taxonomy" id="28930"/>
    <lineage>
        <taxon>Eukaryota</taxon>
        <taxon>Viridiplantae</taxon>
        <taxon>Streptophyta</taxon>
        <taxon>Embryophyta</taxon>
        <taxon>Tracheophyta</taxon>
        <taxon>Spermatophyta</taxon>
        <taxon>Magnoliopsida</taxon>
        <taxon>eudicotyledons</taxon>
        <taxon>Gunneridae</taxon>
        <taxon>Pentapetalae</taxon>
        <taxon>rosids</taxon>
        <taxon>fabids</taxon>
        <taxon>Fagales</taxon>
        <taxon>Fagaceae</taxon>
        <taxon>Fagus</taxon>
    </lineage>
</organism>
<gene>
    <name evidence="1" type="ORF">FSB_LOCUS48876</name>
</gene>
<accession>A0A2N9IA15</accession>
<proteinExistence type="predicted"/>
<name>A0A2N9IA15_FAGSY</name>
<protein>
    <submittedName>
        <fullName evidence="1">Uncharacterized protein</fullName>
    </submittedName>
</protein>
<dbReference type="EMBL" id="OIVN01005122">
    <property type="protein sequence ID" value="SPD20994.1"/>
    <property type="molecule type" value="Genomic_DNA"/>
</dbReference>